<dbReference type="PROSITE" id="PS00138">
    <property type="entry name" value="SUBTILASE_SER"/>
    <property type="match status" value="1"/>
</dbReference>
<evidence type="ECO:0000256" key="1">
    <source>
        <dbReference type="ARBA" id="ARBA00011073"/>
    </source>
</evidence>
<dbReference type="InterPro" id="IPR023828">
    <property type="entry name" value="Peptidase_S8_Ser-AS"/>
</dbReference>
<dbReference type="PROSITE" id="PS00136">
    <property type="entry name" value="SUBTILASE_ASP"/>
    <property type="match status" value="1"/>
</dbReference>
<dbReference type="InterPro" id="IPR000209">
    <property type="entry name" value="Peptidase_S8/S53_dom"/>
</dbReference>
<evidence type="ECO:0000313" key="13">
    <source>
        <dbReference type="Proteomes" id="UP000218387"/>
    </source>
</evidence>
<keyword evidence="4 5" id="KW-0720">Serine protease</keyword>
<reference evidence="12 13" key="1">
    <citation type="submission" date="2018-05" db="EMBL/GenBank/DDBJ databases">
        <title>Genome comparison of Eubacterium sp.</title>
        <authorList>
            <person name="Feng Y."/>
            <person name="Sanchez-Andrea I."/>
            <person name="Stams A.J.M."/>
            <person name="De Vos W.M."/>
        </authorList>
    </citation>
    <scope>NUCLEOTIDE SEQUENCE [LARGE SCALE GENOMIC DNA]</scope>
    <source>
        <strain evidence="12 13">YI</strain>
    </source>
</reference>
<dbReference type="Pfam" id="PF00082">
    <property type="entry name" value="Peptidase_S8"/>
    <property type="match status" value="1"/>
</dbReference>
<keyword evidence="13" id="KW-1185">Reference proteome</keyword>
<evidence type="ECO:0000256" key="7">
    <source>
        <dbReference type="SAM" id="MobiDB-lite"/>
    </source>
</evidence>
<dbReference type="InterPro" id="IPR013783">
    <property type="entry name" value="Ig-like_fold"/>
</dbReference>
<dbReference type="SUPFAM" id="SSF81296">
    <property type="entry name" value="E set domains"/>
    <property type="match status" value="1"/>
</dbReference>
<evidence type="ECO:0000313" key="12">
    <source>
        <dbReference type="EMBL" id="QCT71283.1"/>
    </source>
</evidence>
<keyword evidence="8" id="KW-0812">Transmembrane</keyword>
<evidence type="ECO:0000259" key="10">
    <source>
        <dbReference type="Pfam" id="PF00082"/>
    </source>
</evidence>
<dbReference type="GO" id="GO:0006508">
    <property type="term" value="P:proteolysis"/>
    <property type="evidence" value="ECO:0007669"/>
    <property type="project" value="UniProtKB-KW"/>
</dbReference>
<dbReference type="KEGG" id="emt:CPZ25_008055"/>
<gene>
    <name evidence="12" type="ORF">CPZ25_008055</name>
</gene>
<feature type="signal peptide" evidence="9">
    <location>
        <begin position="1"/>
        <end position="25"/>
    </location>
</feature>
<dbReference type="AlphaFoldDB" id="A0A4P9C783"/>
<dbReference type="InterPro" id="IPR014756">
    <property type="entry name" value="Ig_E-set"/>
</dbReference>
<dbReference type="EMBL" id="CP029487">
    <property type="protein sequence ID" value="QCT71283.1"/>
    <property type="molecule type" value="Genomic_DNA"/>
</dbReference>
<feature type="compositionally biased region" description="Pro residues" evidence="7">
    <location>
        <begin position="1135"/>
        <end position="1149"/>
    </location>
</feature>
<feature type="transmembrane region" description="Helical" evidence="8">
    <location>
        <begin position="1181"/>
        <end position="1199"/>
    </location>
</feature>
<proteinExistence type="inferred from homology"/>
<dbReference type="PROSITE" id="PS51892">
    <property type="entry name" value="SUBTILASE"/>
    <property type="match status" value="1"/>
</dbReference>
<dbReference type="Gene3D" id="3.40.50.200">
    <property type="entry name" value="Peptidase S8/S53 domain"/>
    <property type="match status" value="2"/>
</dbReference>
<organism evidence="12 13">
    <name type="scientific">Eubacterium maltosivorans</name>
    <dbReference type="NCBI Taxonomy" id="2041044"/>
    <lineage>
        <taxon>Bacteria</taxon>
        <taxon>Bacillati</taxon>
        <taxon>Bacillota</taxon>
        <taxon>Clostridia</taxon>
        <taxon>Eubacteriales</taxon>
        <taxon>Eubacteriaceae</taxon>
        <taxon>Eubacterium</taxon>
    </lineage>
</organism>
<dbReference type="Gene3D" id="2.60.40.10">
    <property type="entry name" value="Immunoglobulins"/>
    <property type="match status" value="1"/>
</dbReference>
<sequence length="1205" mass="127156">MKKRILAIALSLALILSAVPASALAQENDAAASLGTPGVDYVPGEAVVYVNGGAAALNNTNGLGRSAAPAYETEELMTVEDTAAIPDEASRLLRSAAADTGKSLVLVKSDQDTESLIAALQNNPNVAFAEPNYYVEPYGVGEPTDKGYPYQWALDNKMNSGDPTAAVNPAVDINAVEAWKQYTTSSDKPVVAVLDSGVDYEHPDLKNIMWDDGLNYDTLTKMGGGQYGYNVLGDVNGEKDKSDPMDTDIGHGTHCAGIIGAEWNNDVQADEDSVAGVSPNVQIMAVRFLGNSGAGTVSSAIQGYAYIQAAAKAGVNVVAVNNSWGPSNYDGAQLRSVSTAATAIGQEYGVVSCFAAGNSNVNNDLNTSGIVDSPYVVTVGAMDSQGYRSGFSCWGQESVDVFSPGSQILSTVTTYEDDAHPFYTHTMPVQYLPQIQADADSYFYEDFESGAPKVGMRLLDAAGKEVETAKATTALGYNSAKSLALPLDSIENGQSFAIELTFDRKDLKDINTAENFHLAFQGGCDNAMYGETFLIQYQNAEGQWTDINSTQIIGQDASGSPSYMPARLRLYDHSWVQSTQEINLPDFGQYVNDSEKDTVALRLVPRPAGNGTLGVMSGKTGNAAAFRLDDLGFGKKASDYFYSDGTSMATPVVTGLAALLSETFNSQTTKAEHAAEICARIKGGVNRKEQKDLADKSVSGGFIDAAAAFDENQCVPVLNDLEINENGQATLSGYFFGTQGSLTVGGQTADVTSWADNTITFTLPAGISGKQEIVVKPGGKDYGRDFFEVGLATRGYDSLSAPAISFGEYGGYPITSADLLPMTMGATDSHLAYVGYQMEGDGGLGTPYFSVYDIKTDTWSKAALPEKILPMPSKDYYSLTGGKTKFYLLYTELNAEGTELTPKIGTYDPADGSWTSVNAEGFSGTERLVVYKDQLLAVGGDDMVKDDTGATVSSSARASVKMIDPSTGKTTGSLADMLEGRSGATVTASGSTLMVTGGNSGAANASHTVYTNTLSYNGGKWERHNDNLLGMESLDPMQTLDTAYTAVNGGMMAVGPIADLDKDNMRDTWSLKGDVWSADESRLYSQSKTTRNIGAASGGKFYVLSYTGKTSAPLIFRATDVDYTGPTADPGSDKPVPPTPTPEPQPSVNPTPTTQPADTDTTTTSGKNAGTGIFETTAGKTLVMAAVLLIVAGGGFALYRKRKNG</sequence>
<keyword evidence="3 5" id="KW-0378">Hydrolase</keyword>
<evidence type="ECO:0000259" key="11">
    <source>
        <dbReference type="Pfam" id="PF01833"/>
    </source>
</evidence>
<dbReference type="PROSITE" id="PS00137">
    <property type="entry name" value="SUBTILASE_HIS"/>
    <property type="match status" value="1"/>
</dbReference>
<dbReference type="InterPro" id="IPR036852">
    <property type="entry name" value="Peptidase_S8/S53_dom_sf"/>
</dbReference>
<keyword evidence="8" id="KW-1133">Transmembrane helix</keyword>
<comment type="similarity">
    <text evidence="1 5 6">Belongs to the peptidase S8 family.</text>
</comment>
<evidence type="ECO:0000256" key="8">
    <source>
        <dbReference type="SAM" id="Phobius"/>
    </source>
</evidence>
<feature type="domain" description="IPT/TIG" evidence="11">
    <location>
        <begin position="730"/>
        <end position="779"/>
    </location>
</feature>
<evidence type="ECO:0000256" key="2">
    <source>
        <dbReference type="ARBA" id="ARBA00022670"/>
    </source>
</evidence>
<dbReference type="InterPro" id="IPR011043">
    <property type="entry name" value="Gal_Oxase/kelch_b-propeller"/>
</dbReference>
<feature type="active site" description="Charge relay system" evidence="5">
    <location>
        <position position="647"/>
    </location>
</feature>
<dbReference type="GO" id="GO:0004252">
    <property type="term" value="F:serine-type endopeptidase activity"/>
    <property type="evidence" value="ECO:0007669"/>
    <property type="project" value="UniProtKB-UniRule"/>
</dbReference>
<name>A0A4P9C783_EUBML</name>
<keyword evidence="9" id="KW-0732">Signal</keyword>
<evidence type="ECO:0000256" key="4">
    <source>
        <dbReference type="ARBA" id="ARBA00022825"/>
    </source>
</evidence>
<dbReference type="SUPFAM" id="SSF50965">
    <property type="entry name" value="Galactose oxidase, central domain"/>
    <property type="match status" value="1"/>
</dbReference>
<dbReference type="Gene3D" id="2.120.10.80">
    <property type="entry name" value="Kelch-type beta propeller"/>
    <property type="match status" value="1"/>
</dbReference>
<feature type="chain" id="PRO_5020285168" description="Peptidase S8/S53 domain-containing protein" evidence="9">
    <location>
        <begin position="26"/>
        <end position="1205"/>
    </location>
</feature>
<feature type="active site" description="Charge relay system" evidence="5">
    <location>
        <position position="251"/>
    </location>
</feature>
<evidence type="ECO:0000256" key="6">
    <source>
        <dbReference type="RuleBase" id="RU003355"/>
    </source>
</evidence>
<feature type="domain" description="Peptidase S8/S53" evidence="10">
    <location>
        <begin position="187"/>
        <end position="420"/>
    </location>
</feature>
<dbReference type="InterPro" id="IPR023827">
    <property type="entry name" value="Peptidase_S8_Asp-AS"/>
</dbReference>
<dbReference type="InterPro" id="IPR002909">
    <property type="entry name" value="IPT_dom"/>
</dbReference>
<dbReference type="InterPro" id="IPR022398">
    <property type="entry name" value="Peptidase_S8_His-AS"/>
</dbReference>
<dbReference type="InterPro" id="IPR015915">
    <property type="entry name" value="Kelch-typ_b-propeller"/>
</dbReference>
<dbReference type="PRINTS" id="PR00723">
    <property type="entry name" value="SUBTILISIN"/>
</dbReference>
<feature type="compositionally biased region" description="Low complexity" evidence="7">
    <location>
        <begin position="1150"/>
        <end position="1164"/>
    </location>
</feature>
<evidence type="ECO:0008006" key="14">
    <source>
        <dbReference type="Google" id="ProtNLM"/>
    </source>
</evidence>
<dbReference type="RefSeq" id="WP_096920407.1">
    <property type="nucleotide sequence ID" value="NZ_CP029487.1"/>
</dbReference>
<keyword evidence="8" id="KW-0472">Membrane</keyword>
<dbReference type="PANTHER" id="PTHR43806:SF11">
    <property type="entry name" value="CEREVISIN-RELATED"/>
    <property type="match status" value="1"/>
</dbReference>
<dbReference type="Pfam" id="PF01833">
    <property type="entry name" value="TIG"/>
    <property type="match status" value="1"/>
</dbReference>
<feature type="active site" description="Charge relay system" evidence="5">
    <location>
        <position position="195"/>
    </location>
</feature>
<dbReference type="InterPro" id="IPR050131">
    <property type="entry name" value="Peptidase_S8_subtilisin-like"/>
</dbReference>
<keyword evidence="2 5" id="KW-0645">Protease</keyword>
<dbReference type="SUPFAM" id="SSF52743">
    <property type="entry name" value="Subtilisin-like"/>
    <property type="match status" value="1"/>
</dbReference>
<dbReference type="PANTHER" id="PTHR43806">
    <property type="entry name" value="PEPTIDASE S8"/>
    <property type="match status" value="1"/>
</dbReference>
<evidence type="ECO:0000256" key="3">
    <source>
        <dbReference type="ARBA" id="ARBA00022801"/>
    </source>
</evidence>
<dbReference type="InterPro" id="IPR015500">
    <property type="entry name" value="Peptidase_S8_subtilisin-rel"/>
</dbReference>
<dbReference type="Proteomes" id="UP000218387">
    <property type="component" value="Chromosome"/>
</dbReference>
<feature type="region of interest" description="Disordered" evidence="7">
    <location>
        <begin position="1123"/>
        <end position="1171"/>
    </location>
</feature>
<accession>A0A4P9C783</accession>
<evidence type="ECO:0000256" key="9">
    <source>
        <dbReference type="SAM" id="SignalP"/>
    </source>
</evidence>
<protein>
    <recommendedName>
        <fullName evidence="14">Peptidase S8/S53 domain-containing protein</fullName>
    </recommendedName>
</protein>
<evidence type="ECO:0000256" key="5">
    <source>
        <dbReference type="PROSITE-ProRule" id="PRU01240"/>
    </source>
</evidence>